<proteinExistence type="predicted"/>
<dbReference type="AlphaFoldDB" id="A0A9X4XB54"/>
<name>A0A9X4XB54_9FIRM</name>
<sequence length="226" mass="27022">MKQYPRCQAKHQQESKPSLFDEEKFFSDEKLFGRDELERTSNAKWYPADVKGGKHNLWDDNAETIESHHFWEGEEDKAEPFGPDRDEEMELEHLWENESQCSEEDQSAVTDSLWEGQEDEEHEMLNEEKGCEGKKHPEPCHHHEDCKVIREKPVYCKEEKNYYHKVKHIIPVICKKVENHHYNHEYIIKKEVIKKEHHYDHGKRDEDWCKVAGCCNNHKDDCGCEE</sequence>
<dbReference type="RefSeq" id="WP_006784803.1">
    <property type="nucleotide sequence ID" value="NZ_JAMQUV010000001.1"/>
</dbReference>
<organism evidence="1 2">
    <name type="scientific">Turicibacter sanguinis</name>
    <dbReference type="NCBI Taxonomy" id="154288"/>
    <lineage>
        <taxon>Bacteria</taxon>
        <taxon>Bacillati</taxon>
        <taxon>Bacillota</taxon>
        <taxon>Erysipelotrichia</taxon>
        <taxon>Erysipelotrichales</taxon>
        <taxon>Turicibacteraceae</taxon>
        <taxon>Turicibacter</taxon>
    </lineage>
</organism>
<gene>
    <name evidence="1" type="ORF">GMA92_01620</name>
</gene>
<evidence type="ECO:0000313" key="2">
    <source>
        <dbReference type="Proteomes" id="UP000487649"/>
    </source>
</evidence>
<accession>A0A9X4XB54</accession>
<evidence type="ECO:0000313" key="1">
    <source>
        <dbReference type="EMBL" id="MTK20134.1"/>
    </source>
</evidence>
<protein>
    <submittedName>
        <fullName evidence="1">Uncharacterized protein</fullName>
    </submittedName>
</protein>
<comment type="caution">
    <text evidence="1">The sequence shown here is derived from an EMBL/GenBank/DDBJ whole genome shotgun (WGS) entry which is preliminary data.</text>
</comment>
<dbReference type="EMBL" id="WMQE01000002">
    <property type="protein sequence ID" value="MTK20134.1"/>
    <property type="molecule type" value="Genomic_DNA"/>
</dbReference>
<reference evidence="1 2" key="1">
    <citation type="journal article" date="2019" name="Nat. Med.">
        <title>A library of human gut bacterial isolates paired with longitudinal multiomics data enables mechanistic microbiome research.</title>
        <authorList>
            <person name="Poyet M."/>
            <person name="Groussin M."/>
            <person name="Gibbons S.M."/>
            <person name="Avila-Pacheco J."/>
            <person name="Jiang X."/>
            <person name="Kearney S.M."/>
            <person name="Perrotta A.R."/>
            <person name="Berdy B."/>
            <person name="Zhao S."/>
            <person name="Lieberman T.D."/>
            <person name="Swanson P.K."/>
            <person name="Smith M."/>
            <person name="Roesemann S."/>
            <person name="Alexander J.E."/>
            <person name="Rich S.A."/>
            <person name="Livny J."/>
            <person name="Vlamakis H."/>
            <person name="Clish C."/>
            <person name="Bullock K."/>
            <person name="Deik A."/>
            <person name="Scott J."/>
            <person name="Pierce K.A."/>
            <person name="Xavier R.J."/>
            <person name="Alm E.J."/>
        </authorList>
    </citation>
    <scope>NUCLEOTIDE SEQUENCE [LARGE SCALE GENOMIC DNA]</scope>
    <source>
        <strain evidence="1 2">BIOML-A198</strain>
    </source>
</reference>
<dbReference type="Proteomes" id="UP000487649">
    <property type="component" value="Unassembled WGS sequence"/>
</dbReference>